<evidence type="ECO:0000313" key="3">
    <source>
        <dbReference type="EMBL" id="MBB5220843.1"/>
    </source>
</evidence>
<dbReference type="Proteomes" id="UP000549457">
    <property type="component" value="Unassembled WGS sequence"/>
</dbReference>
<keyword evidence="4" id="KW-1185">Reference proteome</keyword>
<dbReference type="EMBL" id="JACHFM010000001">
    <property type="protein sequence ID" value="MBB5220843.1"/>
    <property type="molecule type" value="Genomic_DNA"/>
</dbReference>
<gene>
    <name evidence="3" type="ORF">HNP73_000764</name>
</gene>
<comment type="caution">
    <text evidence="3">The sequence shown here is derived from an EMBL/GenBank/DDBJ whole genome shotgun (WGS) entry which is preliminary data.</text>
</comment>
<feature type="region of interest" description="Disordered" evidence="1">
    <location>
        <begin position="96"/>
        <end position="138"/>
    </location>
</feature>
<proteinExistence type="predicted"/>
<dbReference type="RefSeq" id="WP_184147248.1">
    <property type="nucleotide sequence ID" value="NZ_JACHFM010000001.1"/>
</dbReference>
<feature type="domain" description="DUF6468" evidence="2">
    <location>
        <begin position="30"/>
        <end position="101"/>
    </location>
</feature>
<dbReference type="InterPro" id="IPR045531">
    <property type="entry name" value="DUF6468"/>
</dbReference>
<organism evidence="3 4">
    <name type="scientific">Amaricoccus macauensis</name>
    <dbReference type="NCBI Taxonomy" id="57001"/>
    <lineage>
        <taxon>Bacteria</taxon>
        <taxon>Pseudomonadati</taxon>
        <taxon>Pseudomonadota</taxon>
        <taxon>Alphaproteobacteria</taxon>
        <taxon>Rhodobacterales</taxon>
        <taxon>Paracoccaceae</taxon>
        <taxon>Amaricoccus</taxon>
    </lineage>
</organism>
<evidence type="ECO:0000259" key="2">
    <source>
        <dbReference type="Pfam" id="PF20072"/>
    </source>
</evidence>
<reference evidence="3 4" key="1">
    <citation type="submission" date="2020-08" db="EMBL/GenBank/DDBJ databases">
        <title>Genomic Encyclopedia of Type Strains, Phase IV (KMG-IV): sequencing the most valuable type-strain genomes for metagenomic binning, comparative biology and taxonomic classification.</title>
        <authorList>
            <person name="Goeker M."/>
        </authorList>
    </citation>
    <scope>NUCLEOTIDE SEQUENCE [LARGE SCALE GENOMIC DNA]</scope>
    <source>
        <strain evidence="3 4">DSM 101730</strain>
    </source>
</reference>
<evidence type="ECO:0000256" key="1">
    <source>
        <dbReference type="SAM" id="MobiDB-lite"/>
    </source>
</evidence>
<sequence length="247" mass="25455">MDFLMNGLLLAATCFAGTYCWVLARRVRALKSLEGGLGGAIVTLTRQVELARTTLEEARSSSGDTKAELGKMVERADMAANQLRLLISAAPHAAPAPARVSDTAPPPEAKAAGSRGVRSEPTITARGPAAAQVRRAPRPRAVVPTMGVVADHVPRPEAEAAAGPQAVSMAIPALDRLVAGPLVRSQEPVDSGHAAARPLAEVPKPRALAPVENPLRRTRAVAAKPAPAAAEGEDALLQALSVLAGGR</sequence>
<accession>A0A840SN48</accession>
<protein>
    <recommendedName>
        <fullName evidence="2">DUF6468 domain-containing protein</fullName>
    </recommendedName>
</protein>
<name>A0A840SN48_9RHOB</name>
<evidence type="ECO:0000313" key="4">
    <source>
        <dbReference type="Proteomes" id="UP000549457"/>
    </source>
</evidence>
<dbReference type="Pfam" id="PF20072">
    <property type="entry name" value="DUF6468"/>
    <property type="match status" value="1"/>
</dbReference>
<feature type="compositionally biased region" description="Low complexity" evidence="1">
    <location>
        <begin position="125"/>
        <end position="138"/>
    </location>
</feature>
<dbReference type="AlphaFoldDB" id="A0A840SN48"/>